<reference evidence="1 2" key="1">
    <citation type="journal article" date="2019" name="Commun. Biol.">
        <title>The bagworm genome reveals a unique fibroin gene that provides high tensile strength.</title>
        <authorList>
            <person name="Kono N."/>
            <person name="Nakamura H."/>
            <person name="Ohtoshi R."/>
            <person name="Tomita M."/>
            <person name="Numata K."/>
            <person name="Arakawa K."/>
        </authorList>
    </citation>
    <scope>NUCLEOTIDE SEQUENCE [LARGE SCALE GENOMIC DNA]</scope>
</reference>
<evidence type="ECO:0000313" key="2">
    <source>
        <dbReference type="Proteomes" id="UP000299102"/>
    </source>
</evidence>
<comment type="caution">
    <text evidence="1">The sequence shown here is derived from an EMBL/GenBank/DDBJ whole genome shotgun (WGS) entry which is preliminary data.</text>
</comment>
<gene>
    <name evidence="1" type="ORF">EVAR_52835_1</name>
</gene>
<proteinExistence type="predicted"/>
<keyword evidence="2" id="KW-1185">Reference proteome</keyword>
<accession>A0A4C1YF64</accession>
<name>A0A4C1YF64_EUMVA</name>
<evidence type="ECO:0000313" key="1">
    <source>
        <dbReference type="EMBL" id="GBP73309.1"/>
    </source>
</evidence>
<protein>
    <submittedName>
        <fullName evidence="1">Uncharacterized protein</fullName>
    </submittedName>
</protein>
<dbReference type="EMBL" id="BGZK01001169">
    <property type="protein sequence ID" value="GBP73309.1"/>
    <property type="molecule type" value="Genomic_DNA"/>
</dbReference>
<dbReference type="Proteomes" id="UP000299102">
    <property type="component" value="Unassembled WGS sequence"/>
</dbReference>
<sequence>MGRGAELKAETEGFEVENRTKIAIEGFLTNGSQKADKEVECVCTLLASTHPNLTVSSLEKKKKNHIITSNMHLYL</sequence>
<organism evidence="1 2">
    <name type="scientific">Eumeta variegata</name>
    <name type="common">Bagworm moth</name>
    <name type="synonym">Eumeta japonica</name>
    <dbReference type="NCBI Taxonomy" id="151549"/>
    <lineage>
        <taxon>Eukaryota</taxon>
        <taxon>Metazoa</taxon>
        <taxon>Ecdysozoa</taxon>
        <taxon>Arthropoda</taxon>
        <taxon>Hexapoda</taxon>
        <taxon>Insecta</taxon>
        <taxon>Pterygota</taxon>
        <taxon>Neoptera</taxon>
        <taxon>Endopterygota</taxon>
        <taxon>Lepidoptera</taxon>
        <taxon>Glossata</taxon>
        <taxon>Ditrysia</taxon>
        <taxon>Tineoidea</taxon>
        <taxon>Psychidae</taxon>
        <taxon>Oiketicinae</taxon>
        <taxon>Eumeta</taxon>
    </lineage>
</organism>
<dbReference type="AlphaFoldDB" id="A0A4C1YF64"/>